<keyword evidence="1" id="KW-1133">Transmembrane helix</keyword>
<proteinExistence type="predicted"/>
<dbReference type="InterPro" id="IPR001466">
    <property type="entry name" value="Beta-lactam-related"/>
</dbReference>
<protein>
    <recommendedName>
        <fullName evidence="2">Beta-lactamase-related domain-containing protein</fullName>
    </recommendedName>
</protein>
<dbReference type="SUPFAM" id="SSF56601">
    <property type="entry name" value="beta-lactamase/transpeptidase-like"/>
    <property type="match status" value="1"/>
</dbReference>
<dbReference type="Proteomes" id="UP000887575">
    <property type="component" value="Unassembled WGS sequence"/>
</dbReference>
<dbReference type="InterPro" id="IPR012338">
    <property type="entry name" value="Beta-lactam/transpept-like"/>
</dbReference>
<dbReference type="Pfam" id="PF00144">
    <property type="entry name" value="Beta-lactamase"/>
    <property type="match status" value="1"/>
</dbReference>
<accession>A0AAF3J671</accession>
<dbReference type="PANTHER" id="PTHR43319">
    <property type="entry name" value="BETA-LACTAMASE-RELATED"/>
    <property type="match status" value="1"/>
</dbReference>
<dbReference type="PANTHER" id="PTHR43319:SF4">
    <property type="entry name" value="BETA-LACTAMASE DOMAIN-CONTAINING PROTEIN 2"/>
    <property type="match status" value="1"/>
</dbReference>
<sequence length="454" mass="51538">MNEASWLRTWLWKAWLSCLPKNRAARWIVWWSVCLFIPTILLTHLVDGITGGMPLDNLHGFVIPKFDKVEKIFRKNFHDGWEREGASIAVYHKGELVVDLSGGWMDRSAGRKWNPDTRTVVFSTTKAVGALCVALLVDRGHLRYEDRVVDFWPEFGQNGKENITVDWIMSHKAGLAAFDEPIDLEIAQDHEKMAGIIARQVPNWEPGTKHGYHAITYGWLVDQLVRRGDPKHRGIGQFFREEISTKYGIDFHLGLPASEEHTVSRLSLPSTAHLLKEILHDPRVLIVLAIFHLRPPGSIARKVRENPQWFKLEQEVNTFNAPELHQIEQAAALGITKARDLAKLFSLFLSGQIVGKDLLQRFAEPTVASGIDEVVMVPLPKGHGFLYERHPVDGRRWLVGHPGYGGSTVMMDPEEEIVIAYVSNGLKTGMGELTRTYRLLRNAVFECLERDKNL</sequence>
<dbReference type="AlphaFoldDB" id="A0AAF3J671"/>
<evidence type="ECO:0000256" key="1">
    <source>
        <dbReference type="SAM" id="Phobius"/>
    </source>
</evidence>
<evidence type="ECO:0000313" key="4">
    <source>
        <dbReference type="WBParaSite" id="MBELARI_LOCUS18716"/>
    </source>
</evidence>
<keyword evidence="3" id="KW-1185">Reference proteome</keyword>
<feature type="domain" description="Beta-lactamase-related" evidence="2">
    <location>
        <begin position="73"/>
        <end position="438"/>
    </location>
</feature>
<reference evidence="4" key="1">
    <citation type="submission" date="2024-02" db="UniProtKB">
        <authorList>
            <consortium name="WormBaseParasite"/>
        </authorList>
    </citation>
    <scope>IDENTIFICATION</scope>
</reference>
<dbReference type="WBParaSite" id="MBELARI_LOCUS18716">
    <property type="protein sequence ID" value="MBELARI_LOCUS18716"/>
    <property type="gene ID" value="MBELARI_LOCUS18716"/>
</dbReference>
<keyword evidence="1" id="KW-0812">Transmembrane</keyword>
<dbReference type="Gene3D" id="3.40.710.10">
    <property type="entry name" value="DD-peptidase/beta-lactamase superfamily"/>
    <property type="match status" value="1"/>
</dbReference>
<feature type="transmembrane region" description="Helical" evidence="1">
    <location>
        <begin position="27"/>
        <end position="46"/>
    </location>
</feature>
<keyword evidence="1" id="KW-0472">Membrane</keyword>
<name>A0AAF3J671_9BILA</name>
<organism evidence="3 4">
    <name type="scientific">Mesorhabditis belari</name>
    <dbReference type="NCBI Taxonomy" id="2138241"/>
    <lineage>
        <taxon>Eukaryota</taxon>
        <taxon>Metazoa</taxon>
        <taxon>Ecdysozoa</taxon>
        <taxon>Nematoda</taxon>
        <taxon>Chromadorea</taxon>
        <taxon>Rhabditida</taxon>
        <taxon>Rhabditina</taxon>
        <taxon>Rhabditomorpha</taxon>
        <taxon>Rhabditoidea</taxon>
        <taxon>Rhabditidae</taxon>
        <taxon>Mesorhabditinae</taxon>
        <taxon>Mesorhabditis</taxon>
    </lineage>
</organism>
<dbReference type="InterPro" id="IPR052907">
    <property type="entry name" value="Beta-lactamase/esterase"/>
</dbReference>
<evidence type="ECO:0000313" key="3">
    <source>
        <dbReference type="Proteomes" id="UP000887575"/>
    </source>
</evidence>
<evidence type="ECO:0000259" key="2">
    <source>
        <dbReference type="Pfam" id="PF00144"/>
    </source>
</evidence>